<sequence>MKQILICLIMAAMCLSSCKPEIKDGGCTYEGVYIETVTGLVNAHNYQITLPGSGGEFDFYLDCVRPFYDYYFEEGALSIYFADEVRMTEIEGRTDEGYYRARLHLSVPENRTGEERSDVFRLDDVAALHCAIITVRQDIIPY</sequence>
<organism evidence="1 2">
    <name type="scientific">Candidatus Cryptobacteroides intestinavium</name>
    <dbReference type="NCBI Taxonomy" id="2840766"/>
    <lineage>
        <taxon>Bacteria</taxon>
        <taxon>Pseudomonadati</taxon>
        <taxon>Bacteroidota</taxon>
        <taxon>Bacteroidia</taxon>
        <taxon>Bacteroidales</taxon>
        <taxon>Candidatus Cryptobacteroides</taxon>
    </lineage>
</organism>
<evidence type="ECO:0000313" key="2">
    <source>
        <dbReference type="Proteomes" id="UP000823661"/>
    </source>
</evidence>
<dbReference type="Proteomes" id="UP000823661">
    <property type="component" value="Unassembled WGS sequence"/>
</dbReference>
<proteinExistence type="predicted"/>
<name>A0A9D9EQZ1_9BACT</name>
<reference evidence="1" key="1">
    <citation type="submission" date="2020-10" db="EMBL/GenBank/DDBJ databases">
        <authorList>
            <person name="Gilroy R."/>
        </authorList>
    </citation>
    <scope>NUCLEOTIDE SEQUENCE</scope>
    <source>
        <strain evidence="1">B1-20833</strain>
    </source>
</reference>
<gene>
    <name evidence="1" type="ORF">IAC06_01150</name>
</gene>
<evidence type="ECO:0000313" key="1">
    <source>
        <dbReference type="EMBL" id="MBO8451478.1"/>
    </source>
</evidence>
<reference evidence="1" key="2">
    <citation type="journal article" date="2021" name="PeerJ">
        <title>Extensive microbial diversity within the chicken gut microbiome revealed by metagenomics and culture.</title>
        <authorList>
            <person name="Gilroy R."/>
            <person name="Ravi A."/>
            <person name="Getino M."/>
            <person name="Pursley I."/>
            <person name="Horton D.L."/>
            <person name="Alikhan N.F."/>
            <person name="Baker D."/>
            <person name="Gharbi K."/>
            <person name="Hall N."/>
            <person name="Watson M."/>
            <person name="Adriaenssens E.M."/>
            <person name="Foster-Nyarko E."/>
            <person name="Jarju S."/>
            <person name="Secka A."/>
            <person name="Antonio M."/>
            <person name="Oren A."/>
            <person name="Chaudhuri R.R."/>
            <person name="La Ragione R."/>
            <person name="Hildebrand F."/>
            <person name="Pallen M.J."/>
        </authorList>
    </citation>
    <scope>NUCLEOTIDE SEQUENCE</scope>
    <source>
        <strain evidence="1">B1-20833</strain>
    </source>
</reference>
<dbReference type="AlphaFoldDB" id="A0A9D9EQZ1"/>
<comment type="caution">
    <text evidence="1">The sequence shown here is derived from an EMBL/GenBank/DDBJ whole genome shotgun (WGS) entry which is preliminary data.</text>
</comment>
<dbReference type="EMBL" id="JADIMI010000011">
    <property type="protein sequence ID" value="MBO8451478.1"/>
    <property type="molecule type" value="Genomic_DNA"/>
</dbReference>
<accession>A0A9D9EQZ1</accession>
<protein>
    <submittedName>
        <fullName evidence="1">Uncharacterized protein</fullName>
    </submittedName>
</protein>